<evidence type="ECO:0000256" key="1">
    <source>
        <dbReference type="SAM" id="Phobius"/>
    </source>
</evidence>
<organism evidence="2 3">
    <name type="scientific">Mesorhabditis spiculigera</name>
    <dbReference type="NCBI Taxonomy" id="96644"/>
    <lineage>
        <taxon>Eukaryota</taxon>
        <taxon>Metazoa</taxon>
        <taxon>Ecdysozoa</taxon>
        <taxon>Nematoda</taxon>
        <taxon>Chromadorea</taxon>
        <taxon>Rhabditida</taxon>
        <taxon>Rhabditina</taxon>
        <taxon>Rhabditomorpha</taxon>
        <taxon>Rhabditoidea</taxon>
        <taxon>Rhabditidae</taxon>
        <taxon>Mesorhabditinae</taxon>
        <taxon>Mesorhabditis</taxon>
    </lineage>
</organism>
<keyword evidence="3" id="KW-1185">Reference proteome</keyword>
<protein>
    <submittedName>
        <fullName evidence="2">Uncharacterized protein</fullName>
    </submittedName>
</protein>
<feature type="transmembrane region" description="Helical" evidence="1">
    <location>
        <begin position="126"/>
        <end position="143"/>
    </location>
</feature>
<keyword evidence="1" id="KW-1133">Transmembrane helix</keyword>
<keyword evidence="1" id="KW-0812">Transmembrane</keyword>
<dbReference type="AlphaFoldDB" id="A0AA36GAP8"/>
<evidence type="ECO:0000313" key="3">
    <source>
        <dbReference type="Proteomes" id="UP001177023"/>
    </source>
</evidence>
<dbReference type="Proteomes" id="UP001177023">
    <property type="component" value="Unassembled WGS sequence"/>
</dbReference>
<reference evidence="2" key="1">
    <citation type="submission" date="2023-06" db="EMBL/GenBank/DDBJ databases">
        <authorList>
            <person name="Delattre M."/>
        </authorList>
    </citation>
    <scope>NUCLEOTIDE SEQUENCE</scope>
    <source>
        <strain evidence="2">AF72</strain>
    </source>
</reference>
<name>A0AA36GAP8_9BILA</name>
<comment type="caution">
    <text evidence="2">The sequence shown here is derived from an EMBL/GenBank/DDBJ whole genome shotgun (WGS) entry which is preliminary data.</text>
</comment>
<feature type="transmembrane region" description="Helical" evidence="1">
    <location>
        <begin position="12"/>
        <end position="36"/>
    </location>
</feature>
<evidence type="ECO:0000313" key="2">
    <source>
        <dbReference type="EMBL" id="CAJ0586564.1"/>
    </source>
</evidence>
<feature type="non-terminal residue" evidence="2">
    <location>
        <position position="164"/>
    </location>
</feature>
<keyword evidence="1" id="KW-0472">Membrane</keyword>
<proteinExistence type="predicted"/>
<dbReference type="PANTHER" id="PTHR22989">
    <property type="entry name" value="UNCHARACTERIZED DUF13 C.ELEGANS"/>
    <property type="match status" value="1"/>
</dbReference>
<accession>A0AA36GAP8</accession>
<gene>
    <name evidence="2" type="ORF">MSPICULIGERA_LOCUS24566</name>
</gene>
<dbReference type="PANTHER" id="PTHR22989:SF3">
    <property type="entry name" value="METHYLTRANSFERASE FKBM DOMAIN-CONTAINING PROTEIN"/>
    <property type="match status" value="1"/>
</dbReference>
<dbReference type="EMBL" id="CATQJA010002709">
    <property type="protein sequence ID" value="CAJ0586564.1"/>
    <property type="molecule type" value="Genomic_DNA"/>
</dbReference>
<sequence length="164" mass="18401">MMGPRPGFWIRYCAVFPATAALVLIFQTLSTISFLITGYDEPPPPRANRGFIKLEARTIVDLQKMDDIKAVIYPKNLDAEVHSVTLGIGNDTAAEKRLKSRLPNAIFYGADPLEETAAIFRKLGKVYTVGYCIFTVATVIIFGRNRPEKRENQLVNIAKWEIPI</sequence>